<dbReference type="Gene3D" id="2.40.128.270">
    <property type="match status" value="2"/>
</dbReference>
<protein>
    <submittedName>
        <fullName evidence="3">META domain-containing protein</fullName>
    </submittedName>
</protein>
<comment type="caution">
    <text evidence="3">The sequence shown here is derived from an EMBL/GenBank/DDBJ whole genome shotgun (WGS) entry which is preliminary data.</text>
</comment>
<dbReference type="EMBL" id="VBUK01000018">
    <property type="protein sequence ID" value="TLF39865.1"/>
    <property type="molecule type" value="Genomic_DNA"/>
</dbReference>
<feature type="domain" description="DUF4377" evidence="2">
    <location>
        <begin position="28"/>
        <end position="108"/>
    </location>
</feature>
<evidence type="ECO:0000313" key="4">
    <source>
        <dbReference type="Proteomes" id="UP000308382"/>
    </source>
</evidence>
<dbReference type="Pfam" id="PF03724">
    <property type="entry name" value="META"/>
    <property type="match status" value="2"/>
</dbReference>
<name>A0A5R8LRM8_9FLAO</name>
<evidence type="ECO:0000259" key="2">
    <source>
        <dbReference type="Pfam" id="PF14302"/>
    </source>
</evidence>
<organism evidence="3 4">
    <name type="scientific">Maribacter aurantiacus</name>
    <dbReference type="NCBI Taxonomy" id="1882343"/>
    <lineage>
        <taxon>Bacteria</taxon>
        <taxon>Pseudomonadati</taxon>
        <taxon>Bacteroidota</taxon>
        <taxon>Flavobacteriia</taxon>
        <taxon>Flavobacteriales</taxon>
        <taxon>Flavobacteriaceae</taxon>
        <taxon>Maribacter</taxon>
    </lineage>
</organism>
<evidence type="ECO:0000313" key="3">
    <source>
        <dbReference type="EMBL" id="TLF39865.1"/>
    </source>
</evidence>
<dbReference type="PROSITE" id="PS51257">
    <property type="entry name" value="PROKAR_LIPOPROTEIN"/>
    <property type="match status" value="1"/>
</dbReference>
<dbReference type="InterPro" id="IPR053147">
    <property type="entry name" value="Hsp_HslJ-like"/>
</dbReference>
<feature type="domain" description="DUF306" evidence="1">
    <location>
        <begin position="117"/>
        <end position="220"/>
    </location>
</feature>
<keyword evidence="4" id="KW-1185">Reference proteome</keyword>
<accession>A0A5R8LRM8</accession>
<dbReference type="PANTHER" id="PTHR35535:SF1">
    <property type="entry name" value="HEAT SHOCK PROTEIN HSLJ"/>
    <property type="match status" value="1"/>
</dbReference>
<dbReference type="Proteomes" id="UP000308382">
    <property type="component" value="Unassembled WGS sequence"/>
</dbReference>
<sequence length="340" mass="38337">MNLTKLLLILFLLVLIQSCSNKMNKVFWVSGIKTECSAGAGKMQCLNIYRGEDINNPNWENFYASIKGFEFEEGYLQKIEVKETRLDKNEVPADGSSIKYELIKVLDKQKDIRSELNGDWTLVKLNNAPLNRMVAIPTITIELSKKVLAANGGCNNFTGQIETLTASEISLGTVAGTKKACINKNVEPEFQKTLNSISTYQIQGETVIFFDKTEKKILEFIKEKPNNPNQRLHDIWVTTRINGNPINRMSPIPRMEINLTDLKVFGYDGCNQYSGGIKKVTENQIVFGNLASTKKMCHKMDTAEAFIKAINQVAFYKLEGLNLILMNEENEEVLAFLKGD</sequence>
<dbReference type="Pfam" id="PF14302">
    <property type="entry name" value="DUF4377"/>
    <property type="match status" value="1"/>
</dbReference>
<dbReference type="InterPro" id="IPR005184">
    <property type="entry name" value="DUF306_Meta_HslJ"/>
</dbReference>
<dbReference type="RefSeq" id="WP_138259770.1">
    <property type="nucleotide sequence ID" value="NZ_VBUK01000018.1"/>
</dbReference>
<dbReference type="AlphaFoldDB" id="A0A5R8LRM8"/>
<gene>
    <name evidence="3" type="ORF">FEK29_17690</name>
</gene>
<evidence type="ECO:0000259" key="1">
    <source>
        <dbReference type="Pfam" id="PF03724"/>
    </source>
</evidence>
<reference evidence="3 4" key="1">
    <citation type="journal article" date="2017" name="Int. J. Syst. Evol. Microbiol.">
        <title>Maripseudobacter aurantiacus gen. nov., sp. nov., a novel member of the family Flavobacteriaceae isolated from a sedimentation basin.</title>
        <authorList>
            <person name="Chen C."/>
            <person name="Su Y."/>
            <person name="Tao T."/>
            <person name="Fu G."/>
            <person name="Zhang C."/>
            <person name="Sun C."/>
            <person name="Zhang X."/>
            <person name="Wu M."/>
        </authorList>
    </citation>
    <scope>NUCLEOTIDE SEQUENCE [LARGE SCALE GENOMIC DNA]</scope>
    <source>
        <strain evidence="4">CDA4</strain>
    </source>
</reference>
<dbReference type="InterPro" id="IPR038670">
    <property type="entry name" value="HslJ-like_sf"/>
</dbReference>
<dbReference type="PANTHER" id="PTHR35535">
    <property type="entry name" value="HEAT SHOCK PROTEIN HSLJ"/>
    <property type="match status" value="1"/>
</dbReference>
<proteinExistence type="predicted"/>
<dbReference type="InterPro" id="IPR025485">
    <property type="entry name" value="DUF4377"/>
</dbReference>
<feature type="domain" description="DUF306" evidence="1">
    <location>
        <begin position="233"/>
        <end position="336"/>
    </location>
</feature>
<dbReference type="OrthoDB" id="880459at2"/>